<dbReference type="InterPro" id="IPR000368">
    <property type="entry name" value="Sucrose_synth_GT-B1"/>
</dbReference>
<dbReference type="Pfam" id="PF00534">
    <property type="entry name" value="Glycos_transf_1"/>
    <property type="match status" value="1"/>
</dbReference>
<name>A0ABZ0SFX7_9GAMM</name>
<proteinExistence type="inferred from homology"/>
<dbReference type="InterPro" id="IPR056736">
    <property type="entry name" value="SUS_EPBD"/>
</dbReference>
<feature type="domain" description="Glycosyl transferase family 1" evidence="8">
    <location>
        <begin position="571"/>
        <end position="734"/>
    </location>
</feature>
<evidence type="ECO:0000259" key="9">
    <source>
        <dbReference type="Pfam" id="PF00862"/>
    </source>
</evidence>
<dbReference type="Pfam" id="PF24861">
    <property type="entry name" value="SUS_N"/>
    <property type="match status" value="1"/>
</dbReference>
<sequence>MSELFLEQRNEQSTGSLVPEFIAFVREQRNQTHRVFHWLIGLQRPFLLHSDVIDALAHLCQDDPDLSSTVLARALAQCQEVTLTPSWIYLALRRRVARWEFVRLHIETMDAQAVNVAEYLMFKERTATGGHEEPWGLEIDMSPFYRDQFKLREEGSIGRGVEFLNRRLSSRLFEELGKGDRRLLNFLRMHSHRGQVLMLNDSIADVAGLRNALRQALLPLRRRAASIPYEELAPELRPLGFEPGWGCDAARVRNTMGLLLDILEAPSPQTIEEFLGRIPMIFSIAILSPHGWFGQSNVLGRPDTGGQVVYILDQVRALEREMRARLAEQGIDIEPEVIVITRLIPESEGTTSDQRIEPIAGTQNARILRVPFRSDNGDVLPHWISRFHLWPFLERFALDAETELLAELGDRPDLIIGNYSDGNLVASLMSRRLGVSQCNIAHALEKTKYLFSDLYWRDNEDRYHFSCQFTADLIAMNTADFIITSTYQEIAGTDDSLGQYESYMNFTMPGLYRVVAGVDVYDPKFNIVSPGADEEIYFPFTETDRRLSHLHGEIEQLLFGEPVQGQSRGQLQDRDKPLLFSMARLDRIKNIGGLVDWYARAPELRDRVNLVVVAGHVDGNASGDSEEREQIDYMHYLMNTHGLDGQVRWLGVHLDKFMAGEFYRCIADRRGAFVQPALFEAFGLTVIEAMSCGLPTFATCYGGPSEIIEHGQSGFHIDPNHGDQAAALILEFFDTCANKPKHWQAFSDAAIARVQERYTWRRYAERMMTLSRVYGFWKYVTDLERAETSRYLEMFYTLKFRPLAQSMLG</sequence>
<evidence type="ECO:0000256" key="5">
    <source>
        <dbReference type="ARBA" id="ARBA00022679"/>
    </source>
</evidence>
<evidence type="ECO:0000256" key="1">
    <source>
        <dbReference type="ARBA" id="ARBA00006530"/>
    </source>
</evidence>
<dbReference type="RefSeq" id="WP_328985695.1">
    <property type="nucleotide sequence ID" value="NZ_CP121472.1"/>
</dbReference>
<evidence type="ECO:0000259" key="10">
    <source>
        <dbReference type="Pfam" id="PF24861"/>
    </source>
</evidence>
<reference evidence="12 13" key="1">
    <citation type="journal article" date="2023" name="Microorganisms">
        <title>Thiorhodovibrio frisius and Trv. litoralis spp. nov., Two Novel Members from a Clade of Fastidious Purple Sulfur Bacteria That Exhibit Unique Red-Shifted Light-Harvesting Capabilities.</title>
        <authorList>
            <person name="Methner A."/>
            <person name="Kuzyk S.B."/>
            <person name="Petersen J."/>
            <person name="Bauer S."/>
            <person name="Brinkmann H."/>
            <person name="Sichau K."/>
            <person name="Wanner G."/>
            <person name="Wolf J."/>
            <person name="Neumann-Schaal M."/>
            <person name="Henke P."/>
            <person name="Tank M."/>
            <person name="Sproer C."/>
            <person name="Bunk B."/>
            <person name="Overmann J."/>
        </authorList>
    </citation>
    <scope>NUCLEOTIDE SEQUENCE [LARGE SCALE GENOMIC DNA]</scope>
    <source>
        <strain evidence="12 13">DSM 6702</strain>
    </source>
</reference>
<dbReference type="SUPFAM" id="SSF53756">
    <property type="entry name" value="UDP-Glycosyltransferase/glycogen phosphorylase"/>
    <property type="match status" value="1"/>
</dbReference>
<gene>
    <name evidence="12" type="primary">mfpsA_3</name>
    <name evidence="12" type="ORF">Thiowin_05095</name>
</gene>
<evidence type="ECO:0000256" key="6">
    <source>
        <dbReference type="ARBA" id="ARBA00049030"/>
    </source>
</evidence>
<evidence type="ECO:0000313" key="12">
    <source>
        <dbReference type="EMBL" id="WPL19940.1"/>
    </source>
</evidence>
<evidence type="ECO:0000313" key="13">
    <source>
        <dbReference type="Proteomes" id="UP001432180"/>
    </source>
</evidence>
<organism evidence="12 13">
    <name type="scientific">Thiorhodovibrio winogradskyi</name>
    <dbReference type="NCBI Taxonomy" id="77007"/>
    <lineage>
        <taxon>Bacteria</taxon>
        <taxon>Pseudomonadati</taxon>
        <taxon>Pseudomonadota</taxon>
        <taxon>Gammaproteobacteria</taxon>
        <taxon>Chromatiales</taxon>
        <taxon>Chromatiaceae</taxon>
        <taxon>Thiorhodovibrio</taxon>
    </lineage>
</organism>
<dbReference type="Proteomes" id="UP001432180">
    <property type="component" value="Chromosome"/>
</dbReference>
<evidence type="ECO:0000256" key="3">
    <source>
        <dbReference type="ARBA" id="ARBA00020955"/>
    </source>
</evidence>
<evidence type="ECO:0000259" key="8">
    <source>
        <dbReference type="Pfam" id="PF00534"/>
    </source>
</evidence>
<comment type="similarity">
    <text evidence="1">Belongs to the glycosyltransferase 1 family.</text>
</comment>
<dbReference type="GO" id="GO:0103011">
    <property type="term" value="F:mannosylfructose-phosphate synthase activity"/>
    <property type="evidence" value="ECO:0007669"/>
    <property type="project" value="UniProtKB-EC"/>
</dbReference>
<dbReference type="Gene3D" id="3.40.50.2000">
    <property type="entry name" value="Glycogen Phosphorylase B"/>
    <property type="match status" value="2"/>
</dbReference>
<dbReference type="PANTHER" id="PTHR45839:SF7">
    <property type="entry name" value="SUCROSE SYNTHASE 1"/>
    <property type="match status" value="1"/>
</dbReference>
<dbReference type="InterPro" id="IPR001296">
    <property type="entry name" value="Glyco_trans_1"/>
</dbReference>
<accession>A0ABZ0SFX7</accession>
<keyword evidence="13" id="KW-1185">Reference proteome</keyword>
<feature type="domain" description="Sucrose synthase first GT-B" evidence="9">
    <location>
        <begin position="270"/>
        <end position="559"/>
    </location>
</feature>
<evidence type="ECO:0000256" key="4">
    <source>
        <dbReference type="ARBA" id="ARBA00022676"/>
    </source>
</evidence>
<dbReference type="EC" id="2.4.1.13" evidence="2 7"/>
<dbReference type="Gene3D" id="1.20.120.1230">
    <property type="match status" value="1"/>
</dbReference>
<keyword evidence="4 12" id="KW-0328">Glycosyltransferase</keyword>
<feature type="domain" description="Sucrose synthase N-terminal" evidence="10">
    <location>
        <begin position="20"/>
        <end position="124"/>
    </location>
</feature>
<dbReference type="NCBIfam" id="TIGR02470">
    <property type="entry name" value="sucr_synth"/>
    <property type="match status" value="1"/>
</dbReference>
<dbReference type="InterPro" id="IPR012820">
    <property type="entry name" value="Sucrose_synthase_pln/cyn"/>
</dbReference>
<dbReference type="Pfam" id="PF00862">
    <property type="entry name" value="GT-B_Sucrose_synth"/>
    <property type="match status" value="1"/>
</dbReference>
<protein>
    <recommendedName>
        <fullName evidence="3 7">Sucrose synthase</fullName>
        <ecNumber evidence="2 7">2.4.1.13</ecNumber>
    </recommendedName>
</protein>
<feature type="domain" description="Sucrose synthase EPBD" evidence="11">
    <location>
        <begin position="159"/>
        <end position="246"/>
    </location>
</feature>
<evidence type="ECO:0000259" key="11">
    <source>
        <dbReference type="Pfam" id="PF24862"/>
    </source>
</evidence>
<dbReference type="InterPro" id="IPR056735">
    <property type="entry name" value="SUS_N"/>
</dbReference>
<dbReference type="PANTHER" id="PTHR45839">
    <property type="match status" value="1"/>
</dbReference>
<evidence type="ECO:0000256" key="7">
    <source>
        <dbReference type="NCBIfam" id="TIGR02470"/>
    </source>
</evidence>
<keyword evidence="5 12" id="KW-0808">Transferase</keyword>
<dbReference type="Gene3D" id="3.10.450.330">
    <property type="match status" value="1"/>
</dbReference>
<dbReference type="Pfam" id="PF24862">
    <property type="entry name" value="SUS_EPBD"/>
    <property type="match status" value="1"/>
</dbReference>
<comment type="catalytic activity">
    <reaction evidence="6">
        <text>an NDP-alpha-D-glucose + D-fructose = a ribonucleoside 5'-diphosphate + sucrose + H(+)</text>
        <dbReference type="Rhea" id="RHEA:16241"/>
        <dbReference type="ChEBI" id="CHEBI:15378"/>
        <dbReference type="ChEBI" id="CHEBI:17992"/>
        <dbReference type="ChEBI" id="CHEBI:37721"/>
        <dbReference type="ChEBI" id="CHEBI:57930"/>
        <dbReference type="ChEBI" id="CHEBI:76533"/>
        <dbReference type="EC" id="2.4.1.13"/>
    </reaction>
</comment>
<dbReference type="EMBL" id="CP121472">
    <property type="protein sequence ID" value="WPL19940.1"/>
    <property type="molecule type" value="Genomic_DNA"/>
</dbReference>
<evidence type="ECO:0000256" key="2">
    <source>
        <dbReference type="ARBA" id="ARBA00012540"/>
    </source>
</evidence>